<evidence type="ECO:0000313" key="2">
    <source>
        <dbReference type="EMBL" id="CAL4781936.1"/>
    </source>
</evidence>
<accession>A0A9P1FYR6</accession>
<keyword evidence="3" id="KW-1185">Reference proteome</keyword>
<sequence length="83" mass="8900">MVVRIGDFGQGLGREFAPSLLRQSAQPAAALYHAGAAAVPVHPAVVYALESSPIELGRCDQYGTVGRFVGRFSQRRGVRHAHN</sequence>
<evidence type="ECO:0000313" key="3">
    <source>
        <dbReference type="Proteomes" id="UP001152797"/>
    </source>
</evidence>
<dbReference type="EMBL" id="CAMXCT020001977">
    <property type="protein sequence ID" value="CAL1147999.1"/>
    <property type="molecule type" value="Genomic_DNA"/>
</dbReference>
<reference evidence="1" key="1">
    <citation type="submission" date="2022-10" db="EMBL/GenBank/DDBJ databases">
        <authorList>
            <person name="Chen Y."/>
            <person name="Dougan E. K."/>
            <person name="Chan C."/>
            <person name="Rhodes N."/>
            <person name="Thang M."/>
        </authorList>
    </citation>
    <scope>NUCLEOTIDE SEQUENCE</scope>
</reference>
<name>A0A9P1FYR6_9DINO</name>
<reference evidence="2 3" key="2">
    <citation type="submission" date="2024-05" db="EMBL/GenBank/DDBJ databases">
        <authorList>
            <person name="Chen Y."/>
            <person name="Shah S."/>
            <person name="Dougan E. K."/>
            <person name="Thang M."/>
            <person name="Chan C."/>
        </authorList>
    </citation>
    <scope>NUCLEOTIDE SEQUENCE [LARGE SCALE GENOMIC DNA]</scope>
</reference>
<evidence type="ECO:0000313" key="1">
    <source>
        <dbReference type="EMBL" id="CAI3994624.1"/>
    </source>
</evidence>
<comment type="caution">
    <text evidence="1">The sequence shown here is derived from an EMBL/GenBank/DDBJ whole genome shotgun (WGS) entry which is preliminary data.</text>
</comment>
<proteinExistence type="predicted"/>
<organism evidence="1">
    <name type="scientific">Cladocopium goreaui</name>
    <dbReference type="NCBI Taxonomy" id="2562237"/>
    <lineage>
        <taxon>Eukaryota</taxon>
        <taxon>Sar</taxon>
        <taxon>Alveolata</taxon>
        <taxon>Dinophyceae</taxon>
        <taxon>Suessiales</taxon>
        <taxon>Symbiodiniaceae</taxon>
        <taxon>Cladocopium</taxon>
    </lineage>
</organism>
<dbReference type="AlphaFoldDB" id="A0A9P1FYR6"/>
<gene>
    <name evidence="1" type="ORF">C1SCF055_LOCUS21259</name>
</gene>
<protein>
    <submittedName>
        <fullName evidence="1">Uncharacterized protein</fullName>
    </submittedName>
</protein>
<dbReference type="EMBL" id="CAMXCT010001977">
    <property type="protein sequence ID" value="CAI3994624.1"/>
    <property type="molecule type" value="Genomic_DNA"/>
</dbReference>
<dbReference type="EMBL" id="CAMXCT030001977">
    <property type="protein sequence ID" value="CAL4781936.1"/>
    <property type="molecule type" value="Genomic_DNA"/>
</dbReference>
<dbReference type="Proteomes" id="UP001152797">
    <property type="component" value="Unassembled WGS sequence"/>
</dbReference>